<evidence type="ECO:0000313" key="2">
    <source>
        <dbReference type="Proteomes" id="UP000214588"/>
    </source>
</evidence>
<sequence length="42" mass="4907">YGHFKANRVFRRFVLRGIEKVNIEIGLMSLAHNMLKKAALTY</sequence>
<dbReference type="EMBL" id="NIQC01000031">
    <property type="protein sequence ID" value="OWZ82989.1"/>
    <property type="molecule type" value="Genomic_DNA"/>
</dbReference>
<organism evidence="1 2">
    <name type="scientific">Natranaerobius trueperi</name>
    <dbReference type="NCBI Taxonomy" id="759412"/>
    <lineage>
        <taxon>Bacteria</taxon>
        <taxon>Bacillati</taxon>
        <taxon>Bacillota</taxon>
        <taxon>Clostridia</taxon>
        <taxon>Natranaerobiales</taxon>
        <taxon>Natranaerobiaceae</taxon>
        <taxon>Natranaerobius</taxon>
    </lineage>
</organism>
<gene>
    <name evidence="1" type="ORF">CDO51_11180</name>
</gene>
<evidence type="ECO:0000313" key="1">
    <source>
        <dbReference type="EMBL" id="OWZ82989.1"/>
    </source>
</evidence>
<proteinExistence type="predicted"/>
<protein>
    <submittedName>
        <fullName evidence="1">Transposase</fullName>
    </submittedName>
</protein>
<comment type="caution">
    <text evidence="1">The sequence shown here is derived from an EMBL/GenBank/DDBJ whole genome shotgun (WGS) entry which is preliminary data.</text>
</comment>
<keyword evidence="2" id="KW-1185">Reference proteome</keyword>
<dbReference type="AlphaFoldDB" id="A0A226BXR5"/>
<reference evidence="1 2" key="1">
    <citation type="submission" date="2017-06" db="EMBL/GenBank/DDBJ databases">
        <title>Draft Genome Sequence of Natranaerobius trueperi halophilic, alkalithermophilic bacteria from soda lakes.</title>
        <authorList>
            <person name="Zhao B."/>
        </authorList>
    </citation>
    <scope>NUCLEOTIDE SEQUENCE [LARGE SCALE GENOMIC DNA]</scope>
    <source>
        <strain evidence="1 2">DSM 18760</strain>
    </source>
</reference>
<name>A0A226BXR5_9FIRM</name>
<feature type="non-terminal residue" evidence="1">
    <location>
        <position position="1"/>
    </location>
</feature>
<accession>A0A226BXR5</accession>
<dbReference type="Proteomes" id="UP000214588">
    <property type="component" value="Unassembled WGS sequence"/>
</dbReference>